<evidence type="ECO:0000256" key="10">
    <source>
        <dbReference type="ARBA" id="ARBA00070186"/>
    </source>
</evidence>
<dbReference type="InterPro" id="IPR010978">
    <property type="entry name" value="tRNA-bd_arm"/>
</dbReference>
<comment type="similarity">
    <text evidence="1">Belongs to the activator 1 small subunits family.</text>
</comment>
<dbReference type="InterPro" id="IPR015866">
    <property type="entry name" value="Ser-tRNA-synth_1_N"/>
</dbReference>
<dbReference type="CDD" id="cd18140">
    <property type="entry name" value="HLD_clamp_RFC"/>
    <property type="match status" value="1"/>
</dbReference>
<dbReference type="Gene3D" id="1.10.8.60">
    <property type="match status" value="1"/>
</dbReference>
<dbReference type="Pfam" id="PF13177">
    <property type="entry name" value="DNA_pol3_delta2"/>
    <property type="match status" value="1"/>
</dbReference>
<dbReference type="Gene3D" id="1.20.272.10">
    <property type="match status" value="1"/>
</dbReference>
<keyword evidence="4" id="KW-0235">DNA replication</keyword>
<keyword evidence="14" id="KW-1185">Reference proteome</keyword>
<dbReference type="AlphaFoldDB" id="A0A4V3XGX2"/>
<dbReference type="InterPro" id="IPR002317">
    <property type="entry name" value="Ser-tRNA-ligase_type_1"/>
</dbReference>
<evidence type="ECO:0000256" key="7">
    <source>
        <dbReference type="ARBA" id="ARBA00023146"/>
    </source>
</evidence>
<protein>
    <recommendedName>
        <fullName evidence="10">Replication factor C subunit 4</fullName>
        <ecNumber evidence="2">6.1.1.11</ecNumber>
    </recommendedName>
    <alternativeName>
        <fullName evidence="8">Seryl-tRNA synthetase</fullName>
    </alternativeName>
    <alternativeName>
        <fullName evidence="9">Seryl-tRNA(Ser) synthetase</fullName>
    </alternativeName>
</protein>
<dbReference type="Pfam" id="PF02403">
    <property type="entry name" value="Seryl_tRNA_N"/>
    <property type="match status" value="1"/>
</dbReference>
<dbReference type="GO" id="GO:0004828">
    <property type="term" value="F:serine-tRNA ligase activity"/>
    <property type="evidence" value="ECO:0007669"/>
    <property type="project" value="UniProtKB-EC"/>
</dbReference>
<dbReference type="SUPFAM" id="SSF48019">
    <property type="entry name" value="post-AAA+ oligomerization domain-like"/>
    <property type="match status" value="1"/>
</dbReference>
<dbReference type="Pfam" id="PF00587">
    <property type="entry name" value="tRNA-synt_2b"/>
    <property type="match status" value="1"/>
</dbReference>
<dbReference type="FunFam" id="1.10.8.60:FF:000012">
    <property type="entry name" value="Replication factor C subunit 4"/>
    <property type="match status" value="1"/>
</dbReference>
<reference evidence="13 14" key="1">
    <citation type="submission" date="2019-02" db="EMBL/GenBank/DDBJ databases">
        <title>Genome sequencing of the rare red list fungi Antrodiella citrinella (Flaviporus citrinellus).</title>
        <authorList>
            <person name="Buettner E."/>
            <person name="Kellner H."/>
        </authorList>
    </citation>
    <scope>NUCLEOTIDE SEQUENCE [LARGE SCALE GENOMIC DNA]</scope>
    <source>
        <strain evidence="13 14">DSM 108506</strain>
    </source>
</reference>
<feature type="domain" description="Aminoacyl-transfer RNA synthetases class-II family profile" evidence="12">
    <location>
        <begin position="109"/>
        <end position="472"/>
    </location>
</feature>
<evidence type="ECO:0000256" key="2">
    <source>
        <dbReference type="ARBA" id="ARBA00012840"/>
    </source>
</evidence>
<accession>A0A4V3XGX2</accession>
<dbReference type="UniPathway" id="UPA00906">
    <property type="reaction ID" value="UER00895"/>
</dbReference>
<dbReference type="GO" id="GO:0006434">
    <property type="term" value="P:seryl-tRNA aminoacylation"/>
    <property type="evidence" value="ECO:0007669"/>
    <property type="project" value="InterPro"/>
</dbReference>
<dbReference type="SUPFAM" id="SSF46589">
    <property type="entry name" value="tRNA-binding arm"/>
    <property type="match status" value="1"/>
</dbReference>
<dbReference type="PANTHER" id="PTHR11778">
    <property type="entry name" value="SERYL-TRNA SYNTHETASE"/>
    <property type="match status" value="1"/>
</dbReference>
<evidence type="ECO:0000256" key="1">
    <source>
        <dbReference type="ARBA" id="ARBA00005378"/>
    </source>
</evidence>
<dbReference type="InterPro" id="IPR008921">
    <property type="entry name" value="DNA_pol3_clamp-load_cplx_C"/>
</dbReference>
<proteinExistence type="inferred from homology"/>
<dbReference type="PRINTS" id="PR00981">
    <property type="entry name" value="TRNASYNTHSER"/>
</dbReference>
<evidence type="ECO:0000256" key="9">
    <source>
        <dbReference type="ARBA" id="ARBA00034892"/>
    </source>
</evidence>
<dbReference type="GO" id="GO:0005524">
    <property type="term" value="F:ATP binding"/>
    <property type="evidence" value="ECO:0007669"/>
    <property type="project" value="UniProtKB-KW"/>
</dbReference>
<dbReference type="OrthoDB" id="4199794at2759"/>
<dbReference type="CDD" id="cd00009">
    <property type="entry name" value="AAA"/>
    <property type="match status" value="1"/>
</dbReference>
<comment type="caution">
    <text evidence="13">The sequence shown here is derived from an EMBL/GenBank/DDBJ whole genome shotgun (WGS) entry which is preliminary data.</text>
</comment>
<keyword evidence="3" id="KW-0436">Ligase</keyword>
<evidence type="ECO:0000313" key="14">
    <source>
        <dbReference type="Proteomes" id="UP000308730"/>
    </source>
</evidence>
<dbReference type="InterPro" id="IPR045864">
    <property type="entry name" value="aa-tRNA-synth_II/BPL/LPL"/>
</dbReference>
<dbReference type="Proteomes" id="UP000308730">
    <property type="component" value="Unassembled WGS sequence"/>
</dbReference>
<dbReference type="Gene3D" id="3.30.930.10">
    <property type="entry name" value="Bira Bifunctional Protein, Domain 2"/>
    <property type="match status" value="1"/>
</dbReference>
<dbReference type="GO" id="GO:0003677">
    <property type="term" value="F:DNA binding"/>
    <property type="evidence" value="ECO:0007669"/>
    <property type="project" value="InterPro"/>
</dbReference>
<evidence type="ECO:0000256" key="5">
    <source>
        <dbReference type="ARBA" id="ARBA00022741"/>
    </source>
</evidence>
<dbReference type="InterPro" id="IPR006195">
    <property type="entry name" value="aa-tRNA-synth_II"/>
</dbReference>
<dbReference type="InterPro" id="IPR013748">
    <property type="entry name" value="Rep_factorC_C"/>
</dbReference>
<dbReference type="SUPFAM" id="SSF52540">
    <property type="entry name" value="P-loop containing nucleoside triphosphate hydrolases"/>
    <property type="match status" value="1"/>
</dbReference>
<dbReference type="InterPro" id="IPR002314">
    <property type="entry name" value="aa-tRNA-synt_IIb"/>
</dbReference>
<dbReference type="NCBIfam" id="NF001679">
    <property type="entry name" value="PRK00440.1"/>
    <property type="match status" value="1"/>
</dbReference>
<evidence type="ECO:0000256" key="3">
    <source>
        <dbReference type="ARBA" id="ARBA00022598"/>
    </source>
</evidence>
<evidence type="ECO:0000256" key="6">
    <source>
        <dbReference type="ARBA" id="ARBA00022840"/>
    </source>
</evidence>
<dbReference type="FunFam" id="1.20.272.10:FF:000015">
    <property type="entry name" value="Replication factor C subunit 4"/>
    <property type="match status" value="1"/>
</dbReference>
<keyword evidence="5" id="KW-0547">Nucleotide-binding</keyword>
<dbReference type="InterPro" id="IPR027417">
    <property type="entry name" value="P-loop_NTPase"/>
</dbReference>
<name>A0A4V3XGX2_9APHY</name>
<dbReference type="InterPro" id="IPR047854">
    <property type="entry name" value="RFC_lid"/>
</dbReference>
<evidence type="ECO:0000256" key="8">
    <source>
        <dbReference type="ARBA" id="ARBA00031113"/>
    </source>
</evidence>
<feature type="coiled-coil region" evidence="11">
    <location>
        <begin position="40"/>
        <end position="67"/>
    </location>
</feature>
<dbReference type="PROSITE" id="PS50862">
    <property type="entry name" value="AA_TRNA_LIGASE_II"/>
    <property type="match status" value="1"/>
</dbReference>
<dbReference type="GO" id="GO:0006271">
    <property type="term" value="P:DNA strand elongation involved in DNA replication"/>
    <property type="evidence" value="ECO:0007669"/>
    <property type="project" value="UniProtKB-ARBA"/>
</dbReference>
<sequence>MIPRLYDEQKAVLKTLDEKRHTRSVIGERIRLNAKNPPEKLLALEEAKVLKEEVAELERTLGEIEEDLYRIALSVPNDTHPDVPIGPESAATTLSLHGPERLPASPQRDHVVVATELGLVDLEAGAAVTGTSWYYLKNEGALLEMALTNYAMSIAMKHGYTPVTTPDVVRTDIAYRCGFQPRDDHLVSQMYHIAQSGSLPELVLAGTAEIPLAGMFANQIFSEEKLPIKVVGLGKAFRAEAGARGTDTRGLYRVHQFTKLELFVVSSETGSESVMEELKTIQTEIYSGLGLPFRVLDMPTEELGTSKLGGCIFDTVEKHPLDRRLIVALIENGKEPANGSAAALPYELPWVEKYRPQILDDVVGNTDTIERLKIIAKDGNCPHIIISVCCYSLGVPTRLDEERRLLGDAYKEGVLELNASDERGIDVVRNKIKTFAQKKVTLPPGRHKIIILDEADSMTPGAQQALRRTMEIFSNTTRFAFACNMSNKIIEPIQSRCAILRYAKLRDAEVLKRLLEICELEKVEHNEDGLAALIFTSEGDMRQAINNLQSTHSGFGFVSADHVFKVCDQPHPVAIQAMIRACMKGDIDGAMEKLNELWNQGYSAVDIVVTIFRVAKTFDEMPEYTKLEYIKEIGWTHMRILEGVGTVIQLGGLMARLCKMNLRPELFKVE</sequence>
<keyword evidence="7" id="KW-0030">Aminoacyl-tRNA synthetase</keyword>
<dbReference type="EMBL" id="SGPM01000396">
    <property type="protein sequence ID" value="THH23083.1"/>
    <property type="molecule type" value="Genomic_DNA"/>
</dbReference>
<organism evidence="13 14">
    <name type="scientific">Antrodiella citrinella</name>
    <dbReference type="NCBI Taxonomy" id="2447956"/>
    <lineage>
        <taxon>Eukaryota</taxon>
        <taxon>Fungi</taxon>
        <taxon>Dikarya</taxon>
        <taxon>Basidiomycota</taxon>
        <taxon>Agaricomycotina</taxon>
        <taxon>Agaricomycetes</taxon>
        <taxon>Polyporales</taxon>
        <taxon>Steccherinaceae</taxon>
        <taxon>Antrodiella</taxon>
    </lineage>
</organism>
<evidence type="ECO:0000259" key="12">
    <source>
        <dbReference type="PROSITE" id="PS50862"/>
    </source>
</evidence>
<dbReference type="Pfam" id="PF08542">
    <property type="entry name" value="Rep_fac_C"/>
    <property type="match status" value="1"/>
</dbReference>
<keyword evidence="6" id="KW-0067">ATP-binding</keyword>
<evidence type="ECO:0000256" key="4">
    <source>
        <dbReference type="ARBA" id="ARBA00022705"/>
    </source>
</evidence>
<dbReference type="EC" id="6.1.1.11" evidence="2"/>
<evidence type="ECO:0000256" key="11">
    <source>
        <dbReference type="SAM" id="Coils"/>
    </source>
</evidence>
<gene>
    <name evidence="13" type="ORF">EUX98_g8091</name>
</gene>
<dbReference type="SUPFAM" id="SSF55681">
    <property type="entry name" value="Class II aaRS and biotin synthetases"/>
    <property type="match status" value="1"/>
</dbReference>
<dbReference type="Gene3D" id="3.40.50.300">
    <property type="entry name" value="P-loop containing nucleotide triphosphate hydrolases"/>
    <property type="match status" value="1"/>
</dbReference>
<keyword evidence="11" id="KW-0175">Coiled coil</keyword>
<evidence type="ECO:0000313" key="13">
    <source>
        <dbReference type="EMBL" id="THH23083.1"/>
    </source>
</evidence>